<dbReference type="SFLD" id="SFLDS00003">
    <property type="entry name" value="Haloacid_Dehalogenase"/>
    <property type="match status" value="1"/>
</dbReference>
<dbReference type="InterPro" id="IPR000150">
    <property type="entry name" value="Cof"/>
</dbReference>
<dbReference type="PANTHER" id="PTHR10000:SF8">
    <property type="entry name" value="HAD SUPERFAMILY HYDROLASE-LIKE, TYPE 3"/>
    <property type="match status" value="1"/>
</dbReference>
<comment type="caution">
    <text evidence="1">The sequence shown here is derived from an EMBL/GenBank/DDBJ whole genome shotgun (WGS) entry which is preliminary data.</text>
</comment>
<dbReference type="AlphaFoldDB" id="A0A939E2G1"/>
<organism evidence="1 2">
    <name type="scientific">Corynebacterium mendelii</name>
    <dbReference type="NCBI Taxonomy" id="2765362"/>
    <lineage>
        <taxon>Bacteria</taxon>
        <taxon>Bacillati</taxon>
        <taxon>Actinomycetota</taxon>
        <taxon>Actinomycetes</taxon>
        <taxon>Mycobacteriales</taxon>
        <taxon>Corynebacteriaceae</taxon>
        <taxon>Corynebacterium</taxon>
    </lineage>
</organism>
<dbReference type="GO" id="GO:0016791">
    <property type="term" value="F:phosphatase activity"/>
    <property type="evidence" value="ECO:0007669"/>
    <property type="project" value="TreeGrafter"/>
</dbReference>
<dbReference type="NCBIfam" id="TIGR00099">
    <property type="entry name" value="Cof-subfamily"/>
    <property type="match status" value="1"/>
</dbReference>
<dbReference type="SUPFAM" id="SSF56784">
    <property type="entry name" value="HAD-like"/>
    <property type="match status" value="1"/>
</dbReference>
<dbReference type="InterPro" id="IPR036412">
    <property type="entry name" value="HAD-like_sf"/>
</dbReference>
<reference evidence="1" key="1">
    <citation type="submission" date="2021-03" db="EMBL/GenBank/DDBJ databases">
        <authorList>
            <person name="Sun Q."/>
        </authorList>
    </citation>
    <scope>NUCLEOTIDE SEQUENCE</scope>
    <source>
        <strain evidence="1">CCM 8862</strain>
    </source>
</reference>
<name>A0A939E2G1_9CORY</name>
<dbReference type="Pfam" id="PF08282">
    <property type="entry name" value="Hydrolase_3"/>
    <property type="match status" value="1"/>
</dbReference>
<dbReference type="SFLD" id="SFLDG01140">
    <property type="entry name" value="C2.B:_Phosphomannomutase_and_P"/>
    <property type="match status" value="1"/>
</dbReference>
<dbReference type="RefSeq" id="WP_207279742.1">
    <property type="nucleotide sequence ID" value="NZ_JAFLEQ010000017.1"/>
</dbReference>
<keyword evidence="2" id="KW-1185">Reference proteome</keyword>
<dbReference type="Gene3D" id="3.40.50.1000">
    <property type="entry name" value="HAD superfamily/HAD-like"/>
    <property type="match status" value="1"/>
</dbReference>
<dbReference type="GO" id="GO:0000287">
    <property type="term" value="F:magnesium ion binding"/>
    <property type="evidence" value="ECO:0007669"/>
    <property type="project" value="TreeGrafter"/>
</dbReference>
<protein>
    <submittedName>
        <fullName evidence="1">HAD family hydrolase</fullName>
    </submittedName>
</protein>
<dbReference type="CDD" id="cd07516">
    <property type="entry name" value="HAD_Pase"/>
    <property type="match status" value="1"/>
</dbReference>
<accession>A0A939E2G1</accession>
<keyword evidence="1" id="KW-0378">Hydrolase</keyword>
<proteinExistence type="predicted"/>
<gene>
    <name evidence="1" type="ORF">JZY06_11760</name>
</gene>
<dbReference type="GO" id="GO:0005829">
    <property type="term" value="C:cytosol"/>
    <property type="evidence" value="ECO:0007669"/>
    <property type="project" value="TreeGrafter"/>
</dbReference>
<evidence type="ECO:0000313" key="1">
    <source>
        <dbReference type="EMBL" id="MBN9645281.1"/>
    </source>
</evidence>
<dbReference type="PANTHER" id="PTHR10000">
    <property type="entry name" value="PHOSPHOSERINE PHOSPHATASE"/>
    <property type="match status" value="1"/>
</dbReference>
<dbReference type="EMBL" id="JAFLEQ010000017">
    <property type="protein sequence ID" value="MBN9645281.1"/>
    <property type="molecule type" value="Genomic_DNA"/>
</dbReference>
<dbReference type="Proteomes" id="UP000664332">
    <property type="component" value="Unassembled WGS sequence"/>
</dbReference>
<dbReference type="Gene3D" id="3.30.1240.10">
    <property type="match status" value="1"/>
</dbReference>
<dbReference type="InterPro" id="IPR023214">
    <property type="entry name" value="HAD_sf"/>
</dbReference>
<evidence type="ECO:0000313" key="2">
    <source>
        <dbReference type="Proteomes" id="UP000664332"/>
    </source>
</evidence>
<sequence length="294" mass="31325">MSLDYRDRTIRLVASDLDGTFLNPQEKVTPRLKEAINRIIAADCGFVIATGRPPRWLAPVVDQLDYAPLCICANGAMVIDPNRDEITASHRLAPDAAAHIVEVATTLFHGRGTTGFAVERGGDVGQSPAVDSFFISPDYTHIWQPEGKAPGETVAPNIVGLDELTSQPVVKLLVRNVDFTSRDIFDALAAHIPAGTAHMTFSIPDGLVEIAAPGVTKRMGLEDVARQRGITRGSIIAFGDMPNDTEMLQWAGIGVAMGNADEKVKLIADIVCADNAHDGVAGILEEILGPTTGP</sequence>